<dbReference type="Proteomes" id="UP001327560">
    <property type="component" value="Chromosome 1"/>
</dbReference>
<dbReference type="Pfam" id="PF13041">
    <property type="entry name" value="PPR_2"/>
    <property type="match status" value="2"/>
</dbReference>
<dbReference type="PROSITE" id="PS51375">
    <property type="entry name" value="PPR"/>
    <property type="match status" value="4"/>
</dbReference>
<sequence>MSAALPQHQLSIPSRPQQRHERRGTRRFHESIPLAPLIIERAPQISPLHTHPILDFPRLLSSATLELDHHTLPSLFKACRDRGAAEEGQQLHSQAVKRGFVSHVLVQRSLLRMYARFLDCRNALKVFERCPQPDVVSCNDLIVGFCRIGDLVAARKIFDTMPDRNVVSWSVMVDGYARNGHLEIAQELFDNMPEKNHFAWNSLISGYLRFGRVEVARKIFDSTRTQWSVVTWTAMISGYVQNSQHKEALDLFLDMQVAGVMPNKVTVVSVLPAVTDLGALSKGRSIHAYLDKTGIEVDSKLGSALIDMYSNCGCIEDAVSVFMKIKQRELSAWNSIISGLAAHGRARYAIHLFHKMRDEYKIIPNDITFTAILSACRHAGLVEEGRRMFHLFTDYYKLKPNIRHYGCMVDLFARAGCLKEAVDFVDAMPVKPNSIIWKSLISACRIHKDVELVGWVCKKIIESGPRDSGSYILISNILNDVGQHEDAGKVRKQMNDLQGELS</sequence>
<dbReference type="GO" id="GO:0048731">
    <property type="term" value="P:system development"/>
    <property type="evidence" value="ECO:0007669"/>
    <property type="project" value="UniProtKB-ARBA"/>
</dbReference>
<keyword evidence="5" id="KW-1185">Reference proteome</keyword>
<dbReference type="Pfam" id="PF01535">
    <property type="entry name" value="PPR"/>
    <property type="match status" value="5"/>
</dbReference>
<dbReference type="InterPro" id="IPR046848">
    <property type="entry name" value="E_motif"/>
</dbReference>
<protein>
    <submittedName>
        <fullName evidence="4">Pentatricopeptide repeat-containing protein</fullName>
    </submittedName>
</protein>
<feature type="repeat" description="PPR" evidence="2">
    <location>
        <begin position="134"/>
        <end position="164"/>
    </location>
</feature>
<dbReference type="Pfam" id="PF20431">
    <property type="entry name" value="E_motif"/>
    <property type="match status" value="1"/>
</dbReference>
<feature type="repeat" description="PPR" evidence="2">
    <location>
        <begin position="165"/>
        <end position="199"/>
    </location>
</feature>
<keyword evidence="1" id="KW-0677">Repeat</keyword>
<dbReference type="FunFam" id="1.25.40.10:FF:000125">
    <property type="entry name" value="Pentatricopeptide repeat-containing protein"/>
    <property type="match status" value="1"/>
</dbReference>
<name>A0AAQ3Q1P5_9LILI</name>
<gene>
    <name evidence="4" type="ORF">Cni_G03837</name>
</gene>
<dbReference type="PANTHER" id="PTHR47926:SF436">
    <property type="entry name" value="PENTATRICOPEPTIDE REPEAT-CONTAINING PROTEIN ELI1, CHLOROPLASTIC-LIKE ISOFORM X2"/>
    <property type="match status" value="1"/>
</dbReference>
<evidence type="ECO:0000256" key="1">
    <source>
        <dbReference type="ARBA" id="ARBA00022737"/>
    </source>
</evidence>
<reference evidence="4 5" key="1">
    <citation type="submission" date="2023-10" db="EMBL/GenBank/DDBJ databases">
        <title>Chromosome-scale genome assembly provides insights into flower coloration mechanisms of Canna indica.</title>
        <authorList>
            <person name="Li C."/>
        </authorList>
    </citation>
    <scope>NUCLEOTIDE SEQUENCE [LARGE SCALE GENOMIC DNA]</scope>
    <source>
        <tissue evidence="4">Flower</tissue>
    </source>
</reference>
<dbReference type="FunFam" id="1.25.40.10:FF:000242">
    <property type="entry name" value="Pentatricopeptide repeat-containing protein"/>
    <property type="match status" value="1"/>
</dbReference>
<evidence type="ECO:0000313" key="4">
    <source>
        <dbReference type="EMBL" id="WOK95130.1"/>
    </source>
</evidence>
<feature type="repeat" description="PPR" evidence="2">
    <location>
        <begin position="329"/>
        <end position="359"/>
    </location>
</feature>
<feature type="region of interest" description="Disordered" evidence="3">
    <location>
        <begin position="1"/>
        <end position="27"/>
    </location>
</feature>
<dbReference type="NCBIfam" id="TIGR00756">
    <property type="entry name" value="PPR"/>
    <property type="match status" value="5"/>
</dbReference>
<dbReference type="Gene3D" id="1.25.40.10">
    <property type="entry name" value="Tetratricopeptide repeat domain"/>
    <property type="match status" value="3"/>
</dbReference>
<organism evidence="4 5">
    <name type="scientific">Canna indica</name>
    <name type="common">Indian-shot</name>
    <dbReference type="NCBI Taxonomy" id="4628"/>
    <lineage>
        <taxon>Eukaryota</taxon>
        <taxon>Viridiplantae</taxon>
        <taxon>Streptophyta</taxon>
        <taxon>Embryophyta</taxon>
        <taxon>Tracheophyta</taxon>
        <taxon>Spermatophyta</taxon>
        <taxon>Magnoliopsida</taxon>
        <taxon>Liliopsida</taxon>
        <taxon>Zingiberales</taxon>
        <taxon>Cannaceae</taxon>
        <taxon>Canna</taxon>
    </lineage>
</organism>
<accession>A0AAQ3Q1P5</accession>
<dbReference type="AlphaFoldDB" id="A0AAQ3Q1P5"/>
<dbReference type="GO" id="GO:0009451">
    <property type="term" value="P:RNA modification"/>
    <property type="evidence" value="ECO:0007669"/>
    <property type="project" value="InterPro"/>
</dbReference>
<dbReference type="EMBL" id="CP136890">
    <property type="protein sequence ID" value="WOK95130.1"/>
    <property type="molecule type" value="Genomic_DNA"/>
</dbReference>
<evidence type="ECO:0000256" key="3">
    <source>
        <dbReference type="SAM" id="MobiDB-lite"/>
    </source>
</evidence>
<evidence type="ECO:0000313" key="5">
    <source>
        <dbReference type="Proteomes" id="UP001327560"/>
    </source>
</evidence>
<dbReference type="InterPro" id="IPR046960">
    <property type="entry name" value="PPR_At4g14850-like_plant"/>
</dbReference>
<feature type="repeat" description="PPR" evidence="2">
    <location>
        <begin position="228"/>
        <end position="262"/>
    </location>
</feature>
<dbReference type="GO" id="GO:0003723">
    <property type="term" value="F:RNA binding"/>
    <property type="evidence" value="ECO:0007669"/>
    <property type="project" value="InterPro"/>
</dbReference>
<proteinExistence type="predicted"/>
<dbReference type="InterPro" id="IPR011990">
    <property type="entry name" value="TPR-like_helical_dom_sf"/>
</dbReference>
<evidence type="ECO:0000256" key="2">
    <source>
        <dbReference type="PROSITE-ProRule" id="PRU00708"/>
    </source>
</evidence>
<dbReference type="InterPro" id="IPR002885">
    <property type="entry name" value="PPR_rpt"/>
</dbReference>
<dbReference type="PANTHER" id="PTHR47926">
    <property type="entry name" value="PENTATRICOPEPTIDE REPEAT-CONTAINING PROTEIN"/>
    <property type="match status" value="1"/>
</dbReference>